<dbReference type="STRING" id="4097.A0A1S4C4Y2"/>
<reference evidence="1" key="1">
    <citation type="submission" date="2025-08" db="UniProtKB">
        <authorList>
            <consortium name="RefSeq"/>
        </authorList>
    </citation>
    <scope>IDENTIFICATION</scope>
</reference>
<organism evidence="1">
    <name type="scientific">Nicotiana tabacum</name>
    <name type="common">Common tobacco</name>
    <dbReference type="NCBI Taxonomy" id="4097"/>
    <lineage>
        <taxon>Eukaryota</taxon>
        <taxon>Viridiplantae</taxon>
        <taxon>Streptophyta</taxon>
        <taxon>Embryophyta</taxon>
        <taxon>Tracheophyta</taxon>
        <taxon>Spermatophyta</taxon>
        <taxon>Magnoliopsida</taxon>
        <taxon>eudicotyledons</taxon>
        <taxon>Gunneridae</taxon>
        <taxon>Pentapetalae</taxon>
        <taxon>asterids</taxon>
        <taxon>lamiids</taxon>
        <taxon>Solanales</taxon>
        <taxon>Solanaceae</taxon>
        <taxon>Nicotianoideae</taxon>
        <taxon>Nicotianeae</taxon>
        <taxon>Nicotiana</taxon>
    </lineage>
</organism>
<gene>
    <name evidence="1" type="primary">LOC107815208</name>
</gene>
<proteinExistence type="predicted"/>
<dbReference type="KEGG" id="nta:107815208"/>
<protein>
    <submittedName>
        <fullName evidence="1">Uncharacterized protein</fullName>
    </submittedName>
</protein>
<sequence>MEVVRQNWLADITGDPLLMFKHKLKRVKIALSKWSKLTYEDIFKQIALREDVARVKEMLFEEEPTVENRIVLQKAQSELKRYLIIDEQYWKEKAAMSWFVEGDRNTRFSHKHVNGKRQKLQLKRIQNHDGIWIESQDQLADAAVEFYQKQFTQEDDSTCSKLLNNVPPMVSSDQNIELCRISTIEEVKAIIFALSGESAGGPDGFTGIFFQESWDIIGEEYMRC</sequence>
<dbReference type="OMA" id="NWLADIT"/>
<dbReference type="RefSeq" id="XP_016496222.1">
    <property type="nucleotide sequence ID" value="XM_016640736.1"/>
</dbReference>
<dbReference type="OrthoDB" id="1304107at2759"/>
<dbReference type="AlphaFoldDB" id="A0A1S4C4Y2"/>
<dbReference type="PaxDb" id="4097-A0A1S4C4Y2"/>
<name>A0A1S4C4Y2_TOBAC</name>
<evidence type="ECO:0000313" key="1">
    <source>
        <dbReference type="RefSeq" id="XP_016496222.1"/>
    </source>
</evidence>
<accession>A0A1S4C4Y2</accession>